<accession>A0AAX6E944</accession>
<gene>
    <name evidence="2" type="ORF">M6B38_109720</name>
</gene>
<proteinExistence type="predicted"/>
<feature type="region of interest" description="Disordered" evidence="1">
    <location>
        <begin position="1"/>
        <end position="55"/>
    </location>
</feature>
<feature type="compositionally biased region" description="Basic and acidic residues" evidence="1">
    <location>
        <begin position="16"/>
        <end position="38"/>
    </location>
</feature>
<reference evidence="2" key="1">
    <citation type="journal article" date="2023" name="GigaByte">
        <title>Genome assembly of the bearded iris, Iris pallida Lam.</title>
        <authorList>
            <person name="Bruccoleri R.E."/>
            <person name="Oakeley E.J."/>
            <person name="Faust A.M.E."/>
            <person name="Altorfer M."/>
            <person name="Dessus-Babus S."/>
            <person name="Burckhardt D."/>
            <person name="Oertli M."/>
            <person name="Naumann U."/>
            <person name="Petersen F."/>
            <person name="Wong J."/>
        </authorList>
    </citation>
    <scope>NUCLEOTIDE SEQUENCE</scope>
    <source>
        <strain evidence="2">GSM-AAB239-AS_SAM_17_03QT</strain>
    </source>
</reference>
<dbReference type="AlphaFoldDB" id="A0AAX6E944"/>
<dbReference type="EMBL" id="JANAVB010038711">
    <property type="protein sequence ID" value="KAJ6800439.1"/>
    <property type="molecule type" value="Genomic_DNA"/>
</dbReference>
<sequence>MGLCTSCEAAPTVGPRRADGGARRADGEGRDGGRHTEGVRPAGPSRDGGDREVGPVVRVRRGRDGVRRVCLRRRLRPVAPAGTDLLRAPEDDAEVAAAGRGAGEARRESQLRAVEEEFGEVREEVGGATGVLLE</sequence>
<comment type="caution">
    <text evidence="2">The sequence shown here is derived from an EMBL/GenBank/DDBJ whole genome shotgun (WGS) entry which is preliminary data.</text>
</comment>
<dbReference type="Proteomes" id="UP001140949">
    <property type="component" value="Unassembled WGS sequence"/>
</dbReference>
<organism evidence="2 3">
    <name type="scientific">Iris pallida</name>
    <name type="common">Sweet iris</name>
    <dbReference type="NCBI Taxonomy" id="29817"/>
    <lineage>
        <taxon>Eukaryota</taxon>
        <taxon>Viridiplantae</taxon>
        <taxon>Streptophyta</taxon>
        <taxon>Embryophyta</taxon>
        <taxon>Tracheophyta</taxon>
        <taxon>Spermatophyta</taxon>
        <taxon>Magnoliopsida</taxon>
        <taxon>Liliopsida</taxon>
        <taxon>Asparagales</taxon>
        <taxon>Iridaceae</taxon>
        <taxon>Iridoideae</taxon>
        <taxon>Irideae</taxon>
        <taxon>Iris</taxon>
    </lineage>
</organism>
<evidence type="ECO:0000256" key="1">
    <source>
        <dbReference type="SAM" id="MobiDB-lite"/>
    </source>
</evidence>
<keyword evidence="3" id="KW-1185">Reference proteome</keyword>
<evidence type="ECO:0000313" key="2">
    <source>
        <dbReference type="EMBL" id="KAJ6800439.1"/>
    </source>
</evidence>
<protein>
    <submittedName>
        <fullName evidence="2">Uncharacterized protein</fullName>
    </submittedName>
</protein>
<reference evidence="2" key="2">
    <citation type="submission" date="2023-04" db="EMBL/GenBank/DDBJ databases">
        <authorList>
            <person name="Bruccoleri R.E."/>
            <person name="Oakeley E.J."/>
            <person name="Faust A.-M."/>
            <person name="Dessus-Babus S."/>
            <person name="Altorfer M."/>
            <person name="Burckhardt D."/>
            <person name="Oertli M."/>
            <person name="Naumann U."/>
            <person name="Petersen F."/>
            <person name="Wong J."/>
        </authorList>
    </citation>
    <scope>NUCLEOTIDE SEQUENCE</scope>
    <source>
        <strain evidence="2">GSM-AAB239-AS_SAM_17_03QT</strain>
        <tissue evidence="2">Leaf</tissue>
    </source>
</reference>
<name>A0AAX6E944_IRIPA</name>
<evidence type="ECO:0000313" key="3">
    <source>
        <dbReference type="Proteomes" id="UP001140949"/>
    </source>
</evidence>